<evidence type="ECO:0000259" key="5">
    <source>
        <dbReference type="SMART" id="SM00409"/>
    </source>
</evidence>
<dbReference type="InterPro" id="IPR013783">
    <property type="entry name" value="Ig-like_fold"/>
</dbReference>
<feature type="chain" id="PRO_5044258016" description="Immunoglobulin domain-containing protein" evidence="4">
    <location>
        <begin position="25"/>
        <end position="157"/>
    </location>
</feature>
<dbReference type="Ensembl" id="ENSELUT00000097127.1">
    <property type="protein sequence ID" value="ENSELUP00000086400.1"/>
    <property type="gene ID" value="ENSELUG00000039815.1"/>
</dbReference>
<dbReference type="Pfam" id="PF07686">
    <property type="entry name" value="V-set"/>
    <property type="match status" value="1"/>
</dbReference>
<dbReference type="SMART" id="SM00409">
    <property type="entry name" value="IG"/>
    <property type="match status" value="1"/>
</dbReference>
<dbReference type="InterPro" id="IPR013106">
    <property type="entry name" value="Ig_V-set"/>
</dbReference>
<evidence type="ECO:0000256" key="1">
    <source>
        <dbReference type="ARBA" id="ARBA00004370"/>
    </source>
</evidence>
<dbReference type="GeneTree" id="ENSGT01030000235544"/>
<proteinExistence type="predicted"/>
<protein>
    <recommendedName>
        <fullName evidence="5">Immunoglobulin domain-containing protein</fullName>
    </recommendedName>
</protein>
<evidence type="ECO:0000313" key="6">
    <source>
        <dbReference type="Ensembl" id="ENSELUP00000086400.1"/>
    </source>
</evidence>
<dbReference type="PANTHER" id="PTHR11860:SF87">
    <property type="entry name" value="CMRF35-LIKE MOLECULE 8"/>
    <property type="match status" value="1"/>
</dbReference>
<accession>A0AAY5KDT2</accession>
<evidence type="ECO:0000256" key="3">
    <source>
        <dbReference type="ARBA" id="ARBA00023136"/>
    </source>
</evidence>
<dbReference type="SUPFAM" id="SSF48726">
    <property type="entry name" value="Immunoglobulin"/>
    <property type="match status" value="1"/>
</dbReference>
<dbReference type="AlphaFoldDB" id="A0AAY5KDT2"/>
<dbReference type="Gene3D" id="2.60.40.10">
    <property type="entry name" value="Immunoglobulins"/>
    <property type="match status" value="1"/>
</dbReference>
<sequence length="157" mass="18063">MRIHIRLWLCVFLLTDECCNKSVTETVHLGGEVTIICKYPENNENSIKYFCKEDNHSNMHCEIISDSTSAKSGRFILTDNRREKCYTVTISNLTEYDTGTYWCGVQNRTKDVLHYFSLFTELEVKEVDQLFTSVEAGGRSYGRQSQYNGMNGTLSNI</sequence>
<dbReference type="PANTHER" id="PTHR11860">
    <property type="entry name" value="POLYMERIC-IMMUNOGLOBULIN RECEPTOR"/>
    <property type="match status" value="1"/>
</dbReference>
<reference evidence="6" key="3">
    <citation type="submission" date="2025-09" db="UniProtKB">
        <authorList>
            <consortium name="Ensembl"/>
        </authorList>
    </citation>
    <scope>IDENTIFICATION</scope>
</reference>
<reference evidence="6 7" key="1">
    <citation type="submission" date="2020-02" db="EMBL/GenBank/DDBJ databases">
        <title>Esox lucius (northern pike) genome, fEsoLuc1, primary haplotype.</title>
        <authorList>
            <person name="Myers G."/>
            <person name="Karagic N."/>
            <person name="Meyer A."/>
            <person name="Pippel M."/>
            <person name="Reichard M."/>
            <person name="Winkler S."/>
            <person name="Tracey A."/>
            <person name="Sims Y."/>
            <person name="Howe K."/>
            <person name="Rhie A."/>
            <person name="Formenti G."/>
            <person name="Durbin R."/>
            <person name="Fedrigo O."/>
            <person name="Jarvis E.D."/>
        </authorList>
    </citation>
    <scope>NUCLEOTIDE SEQUENCE [LARGE SCALE GENOMIC DNA]</scope>
</reference>
<keyword evidence="4" id="KW-0732">Signal</keyword>
<feature type="signal peptide" evidence="4">
    <location>
        <begin position="1"/>
        <end position="24"/>
    </location>
</feature>
<evidence type="ECO:0000256" key="2">
    <source>
        <dbReference type="ARBA" id="ARBA00022692"/>
    </source>
</evidence>
<evidence type="ECO:0000313" key="7">
    <source>
        <dbReference type="Proteomes" id="UP000265140"/>
    </source>
</evidence>
<dbReference type="InterPro" id="IPR036179">
    <property type="entry name" value="Ig-like_dom_sf"/>
</dbReference>
<name>A0AAY5KDT2_ESOLU</name>
<keyword evidence="7" id="KW-1185">Reference proteome</keyword>
<reference evidence="6" key="2">
    <citation type="submission" date="2025-08" db="UniProtKB">
        <authorList>
            <consortium name="Ensembl"/>
        </authorList>
    </citation>
    <scope>IDENTIFICATION</scope>
</reference>
<organism evidence="6 7">
    <name type="scientific">Esox lucius</name>
    <name type="common">Northern pike</name>
    <dbReference type="NCBI Taxonomy" id="8010"/>
    <lineage>
        <taxon>Eukaryota</taxon>
        <taxon>Metazoa</taxon>
        <taxon>Chordata</taxon>
        <taxon>Craniata</taxon>
        <taxon>Vertebrata</taxon>
        <taxon>Euteleostomi</taxon>
        <taxon>Actinopterygii</taxon>
        <taxon>Neopterygii</taxon>
        <taxon>Teleostei</taxon>
        <taxon>Protacanthopterygii</taxon>
        <taxon>Esociformes</taxon>
        <taxon>Esocidae</taxon>
        <taxon>Esox</taxon>
    </lineage>
</organism>
<comment type="subcellular location">
    <subcellularLocation>
        <location evidence="1">Membrane</location>
    </subcellularLocation>
</comment>
<keyword evidence="2" id="KW-0812">Transmembrane</keyword>
<evidence type="ECO:0000256" key="4">
    <source>
        <dbReference type="SAM" id="SignalP"/>
    </source>
</evidence>
<feature type="domain" description="Immunoglobulin" evidence="5">
    <location>
        <begin position="22"/>
        <end position="125"/>
    </location>
</feature>
<keyword evidence="3" id="KW-0472">Membrane</keyword>
<dbReference type="InterPro" id="IPR003599">
    <property type="entry name" value="Ig_sub"/>
</dbReference>
<dbReference type="GO" id="GO:0005886">
    <property type="term" value="C:plasma membrane"/>
    <property type="evidence" value="ECO:0007669"/>
    <property type="project" value="TreeGrafter"/>
</dbReference>
<dbReference type="GO" id="GO:0004888">
    <property type="term" value="F:transmembrane signaling receptor activity"/>
    <property type="evidence" value="ECO:0007669"/>
    <property type="project" value="TreeGrafter"/>
</dbReference>
<dbReference type="CDD" id="cd05716">
    <property type="entry name" value="IgV_pIgR_like"/>
    <property type="match status" value="1"/>
</dbReference>
<dbReference type="InterPro" id="IPR050671">
    <property type="entry name" value="CD300_family_receptors"/>
</dbReference>
<dbReference type="Proteomes" id="UP000265140">
    <property type="component" value="Chromosome 9"/>
</dbReference>